<evidence type="ECO:0000313" key="12">
    <source>
        <dbReference type="EMBL" id="GFO28465.1"/>
    </source>
</evidence>
<dbReference type="PRINTS" id="PR00237">
    <property type="entry name" value="GPCRRHODOPSN"/>
</dbReference>
<dbReference type="Proteomes" id="UP000735302">
    <property type="component" value="Unassembled WGS sequence"/>
</dbReference>
<evidence type="ECO:0000256" key="10">
    <source>
        <dbReference type="SAM" id="Phobius"/>
    </source>
</evidence>
<feature type="domain" description="G-protein coupled receptors family 1 profile" evidence="11">
    <location>
        <begin position="71"/>
        <end position="247"/>
    </location>
</feature>
<accession>A0AAV4C6Y4</accession>
<dbReference type="GO" id="GO:0007268">
    <property type="term" value="P:chemical synaptic transmission"/>
    <property type="evidence" value="ECO:0007669"/>
    <property type="project" value="TreeGrafter"/>
</dbReference>
<keyword evidence="7 12" id="KW-0675">Receptor</keyword>
<evidence type="ECO:0000256" key="3">
    <source>
        <dbReference type="ARBA" id="ARBA00022692"/>
    </source>
</evidence>
<dbReference type="GO" id="GO:0045202">
    <property type="term" value="C:synapse"/>
    <property type="evidence" value="ECO:0007669"/>
    <property type="project" value="GOC"/>
</dbReference>
<evidence type="ECO:0000313" key="13">
    <source>
        <dbReference type="Proteomes" id="UP000735302"/>
    </source>
</evidence>
<gene>
    <name evidence="12" type="ORF">PoB_005497000</name>
</gene>
<evidence type="ECO:0000256" key="5">
    <source>
        <dbReference type="ARBA" id="ARBA00023040"/>
    </source>
</evidence>
<dbReference type="PANTHER" id="PTHR24247">
    <property type="entry name" value="5-HYDROXYTRYPTAMINE RECEPTOR"/>
    <property type="match status" value="1"/>
</dbReference>
<dbReference type="InterPro" id="IPR000276">
    <property type="entry name" value="GPCR_Rhodpsn"/>
</dbReference>
<dbReference type="Gene3D" id="1.20.1070.10">
    <property type="entry name" value="Rhodopsin 7-helix transmembrane proteins"/>
    <property type="match status" value="2"/>
</dbReference>
<sequence>MSIMINNSFLNETGKQTQKNLVNASTALPDLFNTVNFDKLRSSFMPNFISEKEPILRVAYLIVLSIATGLGNLLVLVAVLKFPSLRRATNSMLGSLALSDFLVGTVTVPLYIAWTTQPGIFDRSSFMCALVLESCLVVVTASQVSLLLLSVEQYLAVCHPFRHRDLLLGCPRLHALGVALTWTASLFTAAVFLLAFNKDRHVACSYYNVFDEMFLFIASIFGVFVPFAMIIYFNVRVLCVVKESEKRISFAIRGDDQCPILRRRERSDHGSFSISISKTESSSSDQMQKLGFGKGTYHRLEVVSQGEGELPPVTDCDQTDLTNRSLRDKSSPKAEHPITSAVSHDASHDFVETPEDNVFSDNRCVFSLTTEPHYQKRVYCDCNSDQIKDTQIDDEYLLLSVPRLQKDKTILADEKMAPSATDKVLALKCKRCELNIYEREHISVDGRMQLLNKWSGLSDKNCRQRGNEFLHMNRRHSDTTLVAASSRGGFTTQMSKSTSALEAKCSDARSTLSTTHQNMLVHRKSSYEACLVANSLQTLDKSLSQGSALQVLEAKHRQLSGISSPDGYVQISGCKTSKLNTSLDFRQTVSVPCFLKAGSMNEISCIPTLPDTLLNENLSGSKAIEASASCTFCKSCAKDMDSSKRDWSQRKEGPRSTQDIWRIPYNQNNNRITRCISNYLDCHTSVSSDRAKFDLHPAVIKNLRRKHVKGDKYFLESEPHSIHLCAFQNNNNLLQGQDACFAEANSKNSFFYLGEIRDKSFCELRRLRPNTIMSNTSDKGKSFCARYDYTRASDNEYRGNNNIDTSVTGVTFSQCAIAEENKTELPLFVYENEAKVSIDSGISVNVAPVTEHDIVEKMDSGDRDATAETNDTANRRDSSMSKGKRANIVCNEDGVSLRGKKSTGQLTSGSSTSRHLRVKKRSRSLSVTSVGVSRKVQWMVALVCATFILAWFPFFAAMLANVFCDTCALTYFLNAAIMVAFSKSMANPIVYALCHVAFRRAYSKVFSALGFPCC</sequence>
<dbReference type="AlphaFoldDB" id="A0AAV4C6Y4"/>
<dbReference type="CDD" id="cd00637">
    <property type="entry name" value="7tm_classA_rhodopsin-like"/>
    <property type="match status" value="1"/>
</dbReference>
<feature type="transmembrane region" description="Helical" evidence="10">
    <location>
        <begin position="124"/>
        <end position="151"/>
    </location>
</feature>
<evidence type="ECO:0000256" key="9">
    <source>
        <dbReference type="SAM" id="MobiDB-lite"/>
    </source>
</evidence>
<comment type="subcellular location">
    <subcellularLocation>
        <location evidence="1">Cell membrane</location>
        <topology evidence="1">Multi-pass membrane protein</topology>
    </subcellularLocation>
</comment>
<dbReference type="PANTHER" id="PTHR24247:SF202">
    <property type="entry name" value="5-HYDROXYTRYPTAMINE RECEPTOR 1"/>
    <property type="match status" value="1"/>
</dbReference>
<evidence type="ECO:0000256" key="4">
    <source>
        <dbReference type="ARBA" id="ARBA00022989"/>
    </source>
</evidence>
<dbReference type="GO" id="GO:0030425">
    <property type="term" value="C:dendrite"/>
    <property type="evidence" value="ECO:0007669"/>
    <property type="project" value="TreeGrafter"/>
</dbReference>
<evidence type="ECO:0000256" key="7">
    <source>
        <dbReference type="ARBA" id="ARBA00023170"/>
    </source>
</evidence>
<keyword evidence="13" id="KW-1185">Reference proteome</keyword>
<feature type="transmembrane region" description="Helical" evidence="10">
    <location>
        <begin position="172"/>
        <end position="194"/>
    </location>
</feature>
<name>A0AAV4C6Y4_9GAST</name>
<evidence type="ECO:0000256" key="1">
    <source>
        <dbReference type="ARBA" id="ARBA00004651"/>
    </source>
</evidence>
<feature type="compositionally biased region" description="Basic and acidic residues" evidence="9">
    <location>
        <begin position="325"/>
        <end position="336"/>
    </location>
</feature>
<keyword evidence="6 10" id="KW-0472">Membrane</keyword>
<proteinExistence type="predicted"/>
<feature type="domain" description="G-protein coupled receptors family 1 profile" evidence="11">
    <location>
        <begin position="918"/>
        <end position="991"/>
    </location>
</feature>
<comment type="caution">
    <text evidence="12">The sequence shown here is derived from an EMBL/GenBank/DDBJ whole genome shotgun (WGS) entry which is preliminary data.</text>
</comment>
<feature type="transmembrane region" description="Helical" evidence="10">
    <location>
        <begin position="938"/>
        <end position="959"/>
    </location>
</feature>
<feature type="transmembrane region" description="Helical" evidence="10">
    <location>
        <begin position="971"/>
        <end position="994"/>
    </location>
</feature>
<dbReference type="InterPro" id="IPR017452">
    <property type="entry name" value="GPCR_Rhodpsn_7TM"/>
</dbReference>
<reference evidence="12 13" key="1">
    <citation type="journal article" date="2021" name="Elife">
        <title>Chloroplast acquisition without the gene transfer in kleptoplastic sea slugs, Plakobranchus ocellatus.</title>
        <authorList>
            <person name="Maeda T."/>
            <person name="Takahashi S."/>
            <person name="Yoshida T."/>
            <person name="Shimamura S."/>
            <person name="Takaki Y."/>
            <person name="Nagai Y."/>
            <person name="Toyoda A."/>
            <person name="Suzuki Y."/>
            <person name="Arimoto A."/>
            <person name="Ishii H."/>
            <person name="Satoh N."/>
            <person name="Nishiyama T."/>
            <person name="Hasebe M."/>
            <person name="Maruyama T."/>
            <person name="Minagawa J."/>
            <person name="Obokata J."/>
            <person name="Shigenobu S."/>
        </authorList>
    </citation>
    <scope>NUCLEOTIDE SEQUENCE [LARGE SCALE GENOMIC DNA]</scope>
</reference>
<feature type="transmembrane region" description="Helical" evidence="10">
    <location>
        <begin position="58"/>
        <end position="80"/>
    </location>
</feature>
<feature type="region of interest" description="Disordered" evidence="9">
    <location>
        <begin position="308"/>
        <end position="344"/>
    </location>
</feature>
<feature type="transmembrane region" description="Helical" evidence="10">
    <location>
        <begin position="214"/>
        <end position="235"/>
    </location>
</feature>
<dbReference type="GO" id="GO:0004993">
    <property type="term" value="F:G protein-coupled serotonin receptor activity"/>
    <property type="evidence" value="ECO:0007669"/>
    <property type="project" value="TreeGrafter"/>
</dbReference>
<keyword evidence="2" id="KW-1003">Cell membrane</keyword>
<evidence type="ECO:0000256" key="6">
    <source>
        <dbReference type="ARBA" id="ARBA00023136"/>
    </source>
</evidence>
<dbReference type="GO" id="GO:0007187">
    <property type="term" value="P:G protein-coupled receptor signaling pathway, coupled to cyclic nucleotide second messenger"/>
    <property type="evidence" value="ECO:0007669"/>
    <property type="project" value="TreeGrafter"/>
</dbReference>
<dbReference type="SUPFAM" id="SSF81321">
    <property type="entry name" value="Family A G protein-coupled receptor-like"/>
    <property type="match status" value="2"/>
</dbReference>
<dbReference type="GO" id="GO:0005886">
    <property type="term" value="C:plasma membrane"/>
    <property type="evidence" value="ECO:0007669"/>
    <property type="project" value="UniProtKB-SubCell"/>
</dbReference>
<feature type="region of interest" description="Disordered" evidence="9">
    <location>
        <begin position="858"/>
        <end position="883"/>
    </location>
</feature>
<organism evidence="12 13">
    <name type="scientific">Plakobranchus ocellatus</name>
    <dbReference type="NCBI Taxonomy" id="259542"/>
    <lineage>
        <taxon>Eukaryota</taxon>
        <taxon>Metazoa</taxon>
        <taxon>Spiralia</taxon>
        <taxon>Lophotrochozoa</taxon>
        <taxon>Mollusca</taxon>
        <taxon>Gastropoda</taxon>
        <taxon>Heterobranchia</taxon>
        <taxon>Euthyneura</taxon>
        <taxon>Panpulmonata</taxon>
        <taxon>Sacoglossa</taxon>
        <taxon>Placobranchoidea</taxon>
        <taxon>Plakobranchidae</taxon>
        <taxon>Plakobranchus</taxon>
    </lineage>
</organism>
<dbReference type="EMBL" id="BLXT01006043">
    <property type="protein sequence ID" value="GFO28465.1"/>
    <property type="molecule type" value="Genomic_DNA"/>
</dbReference>
<keyword evidence="4 10" id="KW-1133">Transmembrane helix</keyword>
<keyword evidence="8" id="KW-0807">Transducer</keyword>
<feature type="transmembrane region" description="Helical" evidence="10">
    <location>
        <begin position="92"/>
        <end position="112"/>
    </location>
</feature>
<evidence type="ECO:0000256" key="8">
    <source>
        <dbReference type="ARBA" id="ARBA00023224"/>
    </source>
</evidence>
<evidence type="ECO:0000256" key="2">
    <source>
        <dbReference type="ARBA" id="ARBA00022475"/>
    </source>
</evidence>
<dbReference type="PROSITE" id="PS50262">
    <property type="entry name" value="G_PROTEIN_RECEP_F1_2"/>
    <property type="match status" value="2"/>
</dbReference>
<keyword evidence="3 10" id="KW-0812">Transmembrane</keyword>
<dbReference type="Pfam" id="PF00001">
    <property type="entry name" value="7tm_1"/>
    <property type="match status" value="2"/>
</dbReference>
<dbReference type="GO" id="GO:0030594">
    <property type="term" value="F:neurotransmitter receptor activity"/>
    <property type="evidence" value="ECO:0007669"/>
    <property type="project" value="TreeGrafter"/>
</dbReference>
<protein>
    <submittedName>
        <fullName evidence="12">Dopamine receptor 3</fullName>
    </submittedName>
</protein>
<evidence type="ECO:0000259" key="11">
    <source>
        <dbReference type="PROSITE" id="PS50262"/>
    </source>
</evidence>
<keyword evidence="5" id="KW-0297">G-protein coupled receptor</keyword>